<dbReference type="InterPro" id="IPR000873">
    <property type="entry name" value="AMP-dep_synth/lig_dom"/>
</dbReference>
<protein>
    <submittedName>
        <fullName evidence="4">Putative 4-coumarate--CoA ligase 1</fullName>
    </submittedName>
</protein>
<gene>
    <name evidence="4" type="ORF">C7M84_022258</name>
</gene>
<feature type="domain" description="AMP-dependent synthetase/ligase" evidence="3">
    <location>
        <begin position="56"/>
        <end position="121"/>
    </location>
</feature>
<accession>A0A3R7Q2U8</accession>
<dbReference type="Proteomes" id="UP000283509">
    <property type="component" value="Unassembled WGS sequence"/>
</dbReference>
<dbReference type="SUPFAM" id="SSF56801">
    <property type="entry name" value="Acetyl-CoA synthetase-like"/>
    <property type="match status" value="1"/>
</dbReference>
<dbReference type="GO" id="GO:0005777">
    <property type="term" value="C:peroxisome"/>
    <property type="evidence" value="ECO:0007669"/>
    <property type="project" value="UniProtKB-SubCell"/>
</dbReference>
<dbReference type="PANTHER" id="PTHR24096:SF422">
    <property type="entry name" value="BCDNA.GH02901"/>
    <property type="match status" value="1"/>
</dbReference>
<evidence type="ECO:0000256" key="1">
    <source>
        <dbReference type="ARBA" id="ARBA00004275"/>
    </source>
</evidence>
<evidence type="ECO:0000313" key="5">
    <source>
        <dbReference type="Proteomes" id="UP000283509"/>
    </source>
</evidence>
<comment type="subcellular location">
    <subcellularLocation>
        <location evidence="1">Peroxisome</location>
    </subcellularLocation>
</comment>
<dbReference type="Gene3D" id="2.30.38.10">
    <property type="entry name" value="Luciferase, Domain 3"/>
    <property type="match status" value="1"/>
</dbReference>
<organism evidence="4 5">
    <name type="scientific">Penaeus vannamei</name>
    <name type="common">Whiteleg shrimp</name>
    <name type="synonym">Litopenaeus vannamei</name>
    <dbReference type="NCBI Taxonomy" id="6689"/>
    <lineage>
        <taxon>Eukaryota</taxon>
        <taxon>Metazoa</taxon>
        <taxon>Ecdysozoa</taxon>
        <taxon>Arthropoda</taxon>
        <taxon>Crustacea</taxon>
        <taxon>Multicrustacea</taxon>
        <taxon>Malacostraca</taxon>
        <taxon>Eumalacostraca</taxon>
        <taxon>Eucarida</taxon>
        <taxon>Decapoda</taxon>
        <taxon>Dendrobranchiata</taxon>
        <taxon>Penaeoidea</taxon>
        <taxon>Penaeidae</taxon>
        <taxon>Penaeus</taxon>
    </lineage>
</organism>
<keyword evidence="5" id="KW-1185">Reference proteome</keyword>
<evidence type="ECO:0000313" key="4">
    <source>
        <dbReference type="EMBL" id="ROT84546.1"/>
    </source>
</evidence>
<evidence type="ECO:0000256" key="2">
    <source>
        <dbReference type="ARBA" id="ARBA00023140"/>
    </source>
</evidence>
<keyword evidence="2" id="KW-0576">Peroxisome</keyword>
<dbReference type="PROSITE" id="PS00455">
    <property type="entry name" value="AMP_BINDING"/>
    <property type="match status" value="1"/>
</dbReference>
<dbReference type="Gene3D" id="3.40.50.980">
    <property type="match status" value="3"/>
</dbReference>
<reference evidence="4 5" key="1">
    <citation type="submission" date="2018-04" db="EMBL/GenBank/DDBJ databases">
        <authorList>
            <person name="Zhang X."/>
            <person name="Yuan J."/>
            <person name="Li F."/>
            <person name="Xiang J."/>
        </authorList>
    </citation>
    <scope>NUCLEOTIDE SEQUENCE [LARGE SCALE GENOMIC DNA]</scope>
    <source>
        <tissue evidence="4">Muscle</tissue>
    </source>
</reference>
<reference evidence="4 5" key="2">
    <citation type="submission" date="2019-01" db="EMBL/GenBank/DDBJ databases">
        <title>The decoding of complex shrimp genome reveals the adaptation for benthos swimmer, frequently molting mechanism and breeding impact on genome.</title>
        <authorList>
            <person name="Sun Y."/>
            <person name="Gao Y."/>
            <person name="Yu Y."/>
        </authorList>
    </citation>
    <scope>NUCLEOTIDE SEQUENCE [LARGE SCALE GENOMIC DNA]</scope>
    <source>
        <tissue evidence="4">Muscle</tissue>
    </source>
</reference>
<dbReference type="AlphaFoldDB" id="A0A3R7Q2U8"/>
<keyword evidence="4" id="KW-0436">Ligase</keyword>
<dbReference type="OrthoDB" id="10253869at2759"/>
<dbReference type="InterPro" id="IPR020845">
    <property type="entry name" value="AMP-binding_CS"/>
</dbReference>
<proteinExistence type="predicted"/>
<evidence type="ECO:0000259" key="3">
    <source>
        <dbReference type="Pfam" id="PF00501"/>
    </source>
</evidence>
<dbReference type="EMBL" id="QCYY01000529">
    <property type="protein sequence ID" value="ROT84546.1"/>
    <property type="molecule type" value="Genomic_DNA"/>
</dbReference>
<dbReference type="GO" id="GO:0016405">
    <property type="term" value="F:CoA-ligase activity"/>
    <property type="evidence" value="ECO:0007669"/>
    <property type="project" value="TreeGrafter"/>
</dbReference>
<name>A0A3R7Q2U8_PENVA</name>
<dbReference type="STRING" id="6689.A0A3R7Q2U8"/>
<dbReference type="Pfam" id="PF00501">
    <property type="entry name" value="AMP-binding"/>
    <property type="match status" value="2"/>
</dbReference>
<dbReference type="PANTHER" id="PTHR24096">
    <property type="entry name" value="LONG-CHAIN-FATTY-ACID--COA LIGASE"/>
    <property type="match status" value="1"/>
</dbReference>
<feature type="domain" description="AMP-dependent synthetase/ligase" evidence="3">
    <location>
        <begin position="8"/>
        <end position="48"/>
    </location>
</feature>
<sequence length="200" mass="21703">MKAERDGEVVSERDLSVLGYSSGTTGVPKGARIDHGAVAYNLAMVLHQEVFPYAPTTVYGMTETMPTHFTPLNGKENIGSCGVLLPSVRARVEDLKTGAPLPPGEAGELVLYTPAMMSGYHGNEDATRDVMTADGWLRTGDVAKYDSEGYFYIVIGSKELIKVKGLQHLSGGVRFLEELPKNPTGKLLRRTLKEMAAKEE</sequence>
<comment type="caution">
    <text evidence="4">The sequence shown here is derived from an EMBL/GenBank/DDBJ whole genome shotgun (WGS) entry which is preliminary data.</text>
</comment>